<evidence type="ECO:0000313" key="3">
    <source>
        <dbReference type="Proteomes" id="UP000249829"/>
    </source>
</evidence>
<keyword evidence="1" id="KW-0472">Membrane</keyword>
<dbReference type="AlphaFoldDB" id="A0A2V5GVC5"/>
<keyword evidence="3" id="KW-1185">Reference proteome</keyword>
<feature type="non-terminal residue" evidence="2">
    <location>
        <position position="55"/>
    </location>
</feature>
<dbReference type="EMBL" id="KZ825194">
    <property type="protein sequence ID" value="PYI15158.1"/>
    <property type="molecule type" value="Genomic_DNA"/>
</dbReference>
<feature type="transmembrane region" description="Helical" evidence="1">
    <location>
        <begin position="6"/>
        <end position="23"/>
    </location>
</feature>
<evidence type="ECO:0000256" key="1">
    <source>
        <dbReference type="SAM" id="Phobius"/>
    </source>
</evidence>
<keyword evidence="1" id="KW-0812">Transmembrane</keyword>
<accession>A0A2V5GVC5</accession>
<name>A0A2V5GVC5_ASPV1</name>
<organism evidence="2 3">
    <name type="scientific">Aspergillus violaceofuscus (strain CBS 115571)</name>
    <dbReference type="NCBI Taxonomy" id="1450538"/>
    <lineage>
        <taxon>Eukaryota</taxon>
        <taxon>Fungi</taxon>
        <taxon>Dikarya</taxon>
        <taxon>Ascomycota</taxon>
        <taxon>Pezizomycotina</taxon>
        <taxon>Eurotiomycetes</taxon>
        <taxon>Eurotiomycetidae</taxon>
        <taxon>Eurotiales</taxon>
        <taxon>Aspergillaceae</taxon>
        <taxon>Aspergillus</taxon>
    </lineage>
</organism>
<keyword evidence="1" id="KW-1133">Transmembrane helix</keyword>
<dbReference type="Proteomes" id="UP000249829">
    <property type="component" value="Unassembled WGS sequence"/>
</dbReference>
<proteinExistence type="predicted"/>
<gene>
    <name evidence="2" type="ORF">BO99DRAFT_406147</name>
</gene>
<protein>
    <submittedName>
        <fullName evidence="2">Uncharacterized protein</fullName>
    </submittedName>
</protein>
<reference evidence="2 3" key="1">
    <citation type="submission" date="2018-02" db="EMBL/GenBank/DDBJ databases">
        <title>The genomes of Aspergillus section Nigri reveals drivers in fungal speciation.</title>
        <authorList>
            <consortium name="DOE Joint Genome Institute"/>
            <person name="Vesth T.C."/>
            <person name="Nybo J."/>
            <person name="Theobald S."/>
            <person name="Brandl J."/>
            <person name="Frisvad J.C."/>
            <person name="Nielsen K.F."/>
            <person name="Lyhne E.K."/>
            <person name="Kogle M.E."/>
            <person name="Kuo A."/>
            <person name="Riley R."/>
            <person name="Clum A."/>
            <person name="Nolan M."/>
            <person name="Lipzen A."/>
            <person name="Salamov A."/>
            <person name="Henrissat B."/>
            <person name="Wiebenga A."/>
            <person name="De vries R.P."/>
            <person name="Grigoriev I.V."/>
            <person name="Mortensen U.H."/>
            <person name="Andersen M.R."/>
            <person name="Baker S.E."/>
        </authorList>
    </citation>
    <scope>NUCLEOTIDE SEQUENCE [LARGE SCALE GENOMIC DNA]</scope>
    <source>
        <strain evidence="2 3">CBS 115571</strain>
    </source>
</reference>
<sequence length="55" mass="6653">MDQIWRGFFQTLFFFFFFLGRILQPFHPKRRTGGGFFLWFRPTRDGGKITTGRSM</sequence>
<evidence type="ECO:0000313" key="2">
    <source>
        <dbReference type="EMBL" id="PYI15158.1"/>
    </source>
</evidence>